<dbReference type="Proteomes" id="UP001207468">
    <property type="component" value="Unassembled WGS sequence"/>
</dbReference>
<gene>
    <name evidence="1" type="ORF">F5148DRAFT_1279146</name>
</gene>
<dbReference type="EMBL" id="JAGFNK010000003">
    <property type="protein sequence ID" value="KAI9513099.1"/>
    <property type="molecule type" value="Genomic_DNA"/>
</dbReference>
<name>A0ACC0UPS4_9AGAM</name>
<reference evidence="1" key="1">
    <citation type="submission" date="2021-03" db="EMBL/GenBank/DDBJ databases">
        <title>Evolutionary priming and transition to the ectomycorrhizal habit in an iconic lineage of mushroom-forming fungi: is preadaptation a requirement?</title>
        <authorList>
            <consortium name="DOE Joint Genome Institute"/>
            <person name="Looney B.P."/>
            <person name="Miyauchi S."/>
            <person name="Morin E."/>
            <person name="Drula E."/>
            <person name="Courty P.E."/>
            <person name="Chicoki N."/>
            <person name="Fauchery L."/>
            <person name="Kohler A."/>
            <person name="Kuo A."/>
            <person name="LaButti K."/>
            <person name="Pangilinan J."/>
            <person name="Lipzen A."/>
            <person name="Riley R."/>
            <person name="Andreopoulos W."/>
            <person name="He G."/>
            <person name="Johnson J."/>
            <person name="Barry K.W."/>
            <person name="Grigoriev I.V."/>
            <person name="Nagy L."/>
            <person name="Hibbett D."/>
            <person name="Henrissat B."/>
            <person name="Matheny P.B."/>
            <person name="Labbe J."/>
            <person name="Martin A.F."/>
        </authorList>
    </citation>
    <scope>NUCLEOTIDE SEQUENCE</scope>
    <source>
        <strain evidence="1">BPL698</strain>
    </source>
</reference>
<evidence type="ECO:0000313" key="1">
    <source>
        <dbReference type="EMBL" id="KAI9513099.1"/>
    </source>
</evidence>
<keyword evidence="2" id="KW-1185">Reference proteome</keyword>
<evidence type="ECO:0000313" key="2">
    <source>
        <dbReference type="Proteomes" id="UP001207468"/>
    </source>
</evidence>
<accession>A0ACC0UPS4</accession>
<proteinExistence type="predicted"/>
<protein>
    <submittedName>
        <fullName evidence="1">Uncharacterized protein</fullName>
    </submittedName>
</protein>
<sequence length="470" mass="52548">MSDFHLVDSQGWEYDLQSVYAAYMGYFQLNAIPWYERSWGYLFNTFEDFLSFSWPVITATDAYTGRAHIVTRMTSIGAFVKMIKTRFGDTLPLVDNVMKVHPFETHQRHLRTISDYPSYKKLHATLRAVHLSALKARIRLGEPRAIQELWDLPDKSFLAIDFESSERNAASVLEWGYAVVRCGHLDALGAWPPIPEENYRRGHYIVSEYADRARNKSRPTFPWQYAFGESQVVSKAKMPQIIQAVISSLASPDSETQANSLVLVTHSATEDLRRLEEMKIKLPHNLLIIDVPIYEGCLFKAGLRGAMLDAKTGLPRQPSSLLSLRNILHSLHVPLDFALHNSGNDAFACLLVFQMLVDPKNTQAPPPRIKPTGMAIARSATHGSLPLLSPMLTPPMMAVATMSRSLSASNVRHVDAMERPTTPLRSRSPTSPNRLSTGDTYPTAGAPDEEGRTNDIPDSLTSKFTHATIG</sequence>
<organism evidence="1 2">
    <name type="scientific">Russula earlei</name>
    <dbReference type="NCBI Taxonomy" id="71964"/>
    <lineage>
        <taxon>Eukaryota</taxon>
        <taxon>Fungi</taxon>
        <taxon>Dikarya</taxon>
        <taxon>Basidiomycota</taxon>
        <taxon>Agaricomycotina</taxon>
        <taxon>Agaricomycetes</taxon>
        <taxon>Russulales</taxon>
        <taxon>Russulaceae</taxon>
        <taxon>Russula</taxon>
    </lineage>
</organism>
<comment type="caution">
    <text evidence="1">The sequence shown here is derived from an EMBL/GenBank/DDBJ whole genome shotgun (WGS) entry which is preliminary data.</text>
</comment>